<dbReference type="Proteomes" id="UP001164539">
    <property type="component" value="Chromosome 3"/>
</dbReference>
<sequence length="518" mass="54944">MSREEFMKIQTYALKVNIHCDGCKHKVKKILQKIDGVFTTNIDSEQGKVTVSGNVDSSVLIKKLAKSGKHAELWGAQKANNNQNNLPIQFKNMQLDNGKGNNNNNKGQKGGGNNNNQPKGGGQPNPQQQQQQQLQQQLQQLQQLKGFQDLKLPPQFKDMKMPNMKDPNPNQKAVKFNLPEEDDLSDFDDDEFDDDEFDDEEYDDELDEPLPPLNKMKPMMPNGPQGLPNNVMMMMNGNHPQLMNAQKGAQNGGQNGGQNAKKGGGGGPVPVQVNMANNEGKNGNGGKKGGGGGGNNNGGNNQNQGGKNGKNGGGMPQDGKNGNNGGGGGNKNGNNGGGSGANVNMNGNGGKKGNNGGGGGMGNMSNGFPNMGVGHPAVAAAKMGQMGGNIPIGQMGNMPMGQMSNIPAVQGLPAAAMNGGAGGGAAGYFQGAGPDLMPGNPYHQQQQQQQYMAAAMMNQQRAMGNERFQPMMYARPPAAVNYMPQQPYPYPYPHPYPPQDPTYTHFFSDENTSSCNVM</sequence>
<protein>
    <submittedName>
        <fullName evidence="1">Heavy metal-associated isoprenylated plant protein</fullName>
    </submittedName>
</protein>
<evidence type="ECO:0000313" key="2">
    <source>
        <dbReference type="Proteomes" id="UP001164539"/>
    </source>
</evidence>
<keyword evidence="2" id="KW-1185">Reference proteome</keyword>
<comment type="caution">
    <text evidence="1">The sequence shown here is derived from an EMBL/GenBank/DDBJ whole genome shotgun (WGS) entry which is preliminary data.</text>
</comment>
<dbReference type="EMBL" id="CM051396">
    <property type="protein sequence ID" value="KAJ4722370.1"/>
    <property type="molecule type" value="Genomic_DNA"/>
</dbReference>
<gene>
    <name evidence="1" type="ORF">OWV82_005881</name>
</gene>
<organism evidence="1 2">
    <name type="scientific">Melia azedarach</name>
    <name type="common">Chinaberry tree</name>
    <dbReference type="NCBI Taxonomy" id="155640"/>
    <lineage>
        <taxon>Eukaryota</taxon>
        <taxon>Viridiplantae</taxon>
        <taxon>Streptophyta</taxon>
        <taxon>Embryophyta</taxon>
        <taxon>Tracheophyta</taxon>
        <taxon>Spermatophyta</taxon>
        <taxon>Magnoliopsida</taxon>
        <taxon>eudicotyledons</taxon>
        <taxon>Gunneridae</taxon>
        <taxon>Pentapetalae</taxon>
        <taxon>rosids</taxon>
        <taxon>malvids</taxon>
        <taxon>Sapindales</taxon>
        <taxon>Meliaceae</taxon>
        <taxon>Melia</taxon>
    </lineage>
</organism>
<proteinExistence type="predicted"/>
<evidence type="ECO:0000313" key="1">
    <source>
        <dbReference type="EMBL" id="KAJ4722370.1"/>
    </source>
</evidence>
<reference evidence="1 2" key="1">
    <citation type="journal article" date="2023" name="Science">
        <title>Complex scaffold remodeling in plant triterpene biosynthesis.</title>
        <authorList>
            <person name="De La Pena R."/>
            <person name="Hodgson H."/>
            <person name="Liu J.C."/>
            <person name="Stephenson M.J."/>
            <person name="Martin A.C."/>
            <person name="Owen C."/>
            <person name="Harkess A."/>
            <person name="Leebens-Mack J."/>
            <person name="Jimenez L.E."/>
            <person name="Osbourn A."/>
            <person name="Sattely E.S."/>
        </authorList>
    </citation>
    <scope>NUCLEOTIDE SEQUENCE [LARGE SCALE GENOMIC DNA]</scope>
    <source>
        <strain evidence="2">cv. JPN11</strain>
        <tissue evidence="1">Leaf</tissue>
    </source>
</reference>
<name>A0ACC1YI83_MELAZ</name>
<accession>A0ACC1YI83</accession>